<dbReference type="PROSITE" id="PS51782">
    <property type="entry name" value="LYSM"/>
    <property type="match status" value="1"/>
</dbReference>
<evidence type="ECO:0000313" key="5">
    <source>
        <dbReference type="Proteomes" id="UP001165667"/>
    </source>
</evidence>
<dbReference type="InterPro" id="IPR018392">
    <property type="entry name" value="LysM"/>
</dbReference>
<dbReference type="CDD" id="cd00118">
    <property type="entry name" value="LysM"/>
    <property type="match status" value="1"/>
</dbReference>
<dbReference type="RefSeq" id="WP_282587514.1">
    <property type="nucleotide sequence ID" value="NZ_JAMOIM010000021.1"/>
</dbReference>
<evidence type="ECO:0000256" key="2">
    <source>
        <dbReference type="SAM" id="Phobius"/>
    </source>
</evidence>
<protein>
    <submittedName>
        <fullName evidence="4">LysM peptidoglycan-binding domain-containing protein</fullName>
    </submittedName>
</protein>
<evidence type="ECO:0000313" key="4">
    <source>
        <dbReference type="EMBL" id="MCW6511140.1"/>
    </source>
</evidence>
<keyword evidence="5" id="KW-1185">Reference proteome</keyword>
<feature type="region of interest" description="Disordered" evidence="1">
    <location>
        <begin position="200"/>
        <end position="229"/>
    </location>
</feature>
<dbReference type="PANTHER" id="PTHR34700:SF4">
    <property type="entry name" value="PHAGE-LIKE ELEMENT PBSX PROTEIN XKDP"/>
    <property type="match status" value="1"/>
</dbReference>
<accession>A0AA41Z6B4</accession>
<proteinExistence type="predicted"/>
<feature type="compositionally biased region" description="Basic and acidic residues" evidence="1">
    <location>
        <begin position="88"/>
        <end position="104"/>
    </location>
</feature>
<dbReference type="SUPFAM" id="SSF54106">
    <property type="entry name" value="LysM domain"/>
    <property type="match status" value="1"/>
</dbReference>
<dbReference type="Pfam" id="PF01476">
    <property type="entry name" value="LysM"/>
    <property type="match status" value="1"/>
</dbReference>
<dbReference type="PANTHER" id="PTHR34700">
    <property type="entry name" value="POTASSIUM BINDING PROTEIN KBP"/>
    <property type="match status" value="1"/>
</dbReference>
<gene>
    <name evidence="4" type="ORF">M8523_24330</name>
</gene>
<keyword evidence="2" id="KW-0812">Transmembrane</keyword>
<name>A0AA41Z6B4_9HYPH</name>
<feature type="compositionally biased region" description="Polar residues" evidence="1">
    <location>
        <begin position="201"/>
        <end position="211"/>
    </location>
</feature>
<dbReference type="Proteomes" id="UP001165667">
    <property type="component" value="Unassembled WGS sequence"/>
</dbReference>
<feature type="transmembrane region" description="Helical" evidence="2">
    <location>
        <begin position="12"/>
        <end position="33"/>
    </location>
</feature>
<keyword evidence="2" id="KW-1133">Transmembrane helix</keyword>
<keyword evidence="2" id="KW-0472">Membrane</keyword>
<feature type="region of interest" description="Disordered" evidence="1">
    <location>
        <begin position="74"/>
        <end position="104"/>
    </location>
</feature>
<evidence type="ECO:0000259" key="3">
    <source>
        <dbReference type="PROSITE" id="PS51782"/>
    </source>
</evidence>
<reference evidence="4" key="1">
    <citation type="submission" date="2022-05" db="EMBL/GenBank/DDBJ databases">
        <authorList>
            <person name="Pankratov T."/>
        </authorList>
    </citation>
    <scope>NUCLEOTIDE SEQUENCE</scope>
    <source>
        <strain evidence="4">BP6-180914</strain>
    </source>
</reference>
<feature type="domain" description="LysM" evidence="3">
    <location>
        <begin position="394"/>
        <end position="443"/>
    </location>
</feature>
<dbReference type="AlphaFoldDB" id="A0AA41Z6B4"/>
<organism evidence="4 5">
    <name type="scientific">Lichenifustis flavocetrariae</name>
    <dbReference type="NCBI Taxonomy" id="2949735"/>
    <lineage>
        <taxon>Bacteria</taxon>
        <taxon>Pseudomonadati</taxon>
        <taxon>Pseudomonadota</taxon>
        <taxon>Alphaproteobacteria</taxon>
        <taxon>Hyphomicrobiales</taxon>
        <taxon>Lichenihabitantaceae</taxon>
        <taxon>Lichenifustis</taxon>
    </lineage>
</organism>
<evidence type="ECO:0000256" key="1">
    <source>
        <dbReference type="SAM" id="MobiDB-lite"/>
    </source>
</evidence>
<dbReference type="InterPro" id="IPR036779">
    <property type="entry name" value="LysM_dom_sf"/>
</dbReference>
<dbReference type="EMBL" id="JAMOIM010000021">
    <property type="protein sequence ID" value="MCW6511140.1"/>
    <property type="molecule type" value="Genomic_DNA"/>
</dbReference>
<comment type="caution">
    <text evidence="4">The sequence shown here is derived from an EMBL/GenBank/DDBJ whole genome shotgun (WGS) entry which is preliminary data.</text>
</comment>
<dbReference type="InterPro" id="IPR052196">
    <property type="entry name" value="Bact_Kbp"/>
</dbReference>
<dbReference type="Gene3D" id="3.10.350.10">
    <property type="entry name" value="LysM domain"/>
    <property type="match status" value="1"/>
</dbReference>
<sequence>MLSFVSDRRFLAASAAFITAGILFFLIWTYPSWQDAIGKHFSSQAGSAPMEPAVAVAPAKKPLEGPASIAPVDKASAVRPADAATTASKEDAAGEQPKSDELKPSFDVVRVEPSGESVIAARAAAGVTIVLLDGGRPIARAQADASGQVAFVPPTLAPGEHNLMLSVGEPNTPGALSSESVAVSVPDQAKTPPMVALISPDQPTKVLSGTDSSQAAPGASTSGGAASTPAVSVSAIDVEDLGSIYASGRAAPGSHCRIYLNGSFVAVVTTGQDGLWSLKIKRGMKPGRYVVRVDQVASTAGQVQARAEVPFDYPSRLGTSSSLLRPKSRDAATGRASAVIDTAAVAPASVSPASQPAVPQGRLASNVSQNAGAQNGLTAAPGPSPSGTVVAQLVTAKVMHGDSLWRISRKILGHGQRYTQIYAANTLQIRDPRLIYPGQIFVLPQSTQ</sequence>
<feature type="compositionally biased region" description="Low complexity" evidence="1">
    <location>
        <begin position="212"/>
        <end position="229"/>
    </location>
</feature>